<dbReference type="Proteomes" id="UP000180253">
    <property type="component" value="Unassembled WGS sequence"/>
</dbReference>
<evidence type="ECO:0000313" key="2">
    <source>
        <dbReference type="EMBL" id="OHU93700.1"/>
    </source>
</evidence>
<keyword evidence="1" id="KW-0472">Membrane</keyword>
<comment type="caution">
    <text evidence="2">The sequence shown here is derived from an EMBL/GenBank/DDBJ whole genome shotgun (WGS) entry which is preliminary data.</text>
</comment>
<accession>A0A1S1N2U0</accession>
<name>A0A1S1N2U0_9GAMM</name>
<protein>
    <submittedName>
        <fullName evidence="2">Uncharacterized protein</fullName>
    </submittedName>
</protein>
<gene>
    <name evidence="2" type="ORF">BIW53_20405</name>
</gene>
<dbReference type="AlphaFoldDB" id="A0A1S1N2U0"/>
<organism evidence="2 3">
    <name type="scientific">Pseudoalteromonas byunsanensis</name>
    <dbReference type="NCBI Taxonomy" id="327939"/>
    <lineage>
        <taxon>Bacteria</taxon>
        <taxon>Pseudomonadati</taxon>
        <taxon>Pseudomonadota</taxon>
        <taxon>Gammaproteobacteria</taxon>
        <taxon>Alteromonadales</taxon>
        <taxon>Pseudoalteromonadaceae</taxon>
        <taxon>Pseudoalteromonas</taxon>
    </lineage>
</organism>
<keyword evidence="1" id="KW-1133">Transmembrane helix</keyword>
<feature type="transmembrane region" description="Helical" evidence="1">
    <location>
        <begin position="42"/>
        <end position="65"/>
    </location>
</feature>
<proteinExistence type="predicted"/>
<sequence>MNRTGFYLNIRNQIFKGGLFVLLNLTAEKCPIGTRGTMIDRFLLWSIFSAEVQIFAARVNVVLYMKSSSIDS</sequence>
<dbReference type="EMBL" id="MNAN01000037">
    <property type="protein sequence ID" value="OHU93700.1"/>
    <property type="molecule type" value="Genomic_DNA"/>
</dbReference>
<keyword evidence="1" id="KW-0812">Transmembrane</keyword>
<evidence type="ECO:0000313" key="3">
    <source>
        <dbReference type="Proteomes" id="UP000180253"/>
    </source>
</evidence>
<keyword evidence="3" id="KW-1185">Reference proteome</keyword>
<reference evidence="2 3" key="1">
    <citation type="submission" date="2016-10" db="EMBL/GenBank/DDBJ databases">
        <title>Pseudoalteromonas amylolytica sp. nov., isolated from the surface seawater.</title>
        <authorList>
            <person name="Wu Y.-H."/>
            <person name="Cheng H."/>
            <person name="Jin X.-B."/>
            <person name="Wang C.-S."/>
            <person name="Xu X.-W."/>
        </authorList>
    </citation>
    <scope>NUCLEOTIDE SEQUENCE [LARGE SCALE GENOMIC DNA]</scope>
    <source>
        <strain evidence="2 3">JCM 12483</strain>
    </source>
</reference>
<evidence type="ECO:0000256" key="1">
    <source>
        <dbReference type="SAM" id="Phobius"/>
    </source>
</evidence>